<name>A0A9Q5HVK6_SANBA</name>
<dbReference type="Proteomes" id="UP000757232">
    <property type="component" value="Unassembled WGS sequence"/>
</dbReference>
<feature type="region of interest" description="Disordered" evidence="2">
    <location>
        <begin position="96"/>
        <end position="130"/>
    </location>
</feature>
<keyword evidence="4" id="KW-1185">Reference proteome</keyword>
<dbReference type="AlphaFoldDB" id="A0A9Q5HVK6"/>
<dbReference type="EMBL" id="LNZH02000198">
    <property type="protein sequence ID" value="OCB86817.1"/>
    <property type="molecule type" value="Genomic_DNA"/>
</dbReference>
<evidence type="ECO:0000313" key="4">
    <source>
        <dbReference type="Proteomes" id="UP000757232"/>
    </source>
</evidence>
<keyword evidence="1" id="KW-0175">Coiled coil</keyword>
<dbReference type="OrthoDB" id="10683875at2759"/>
<reference evidence="3" key="1">
    <citation type="submission" date="2016-06" db="EMBL/GenBank/DDBJ databases">
        <title>Draft Genome sequence of the fungus Inonotus baumii.</title>
        <authorList>
            <person name="Zhu H."/>
            <person name="Lin W."/>
        </authorList>
    </citation>
    <scope>NUCLEOTIDE SEQUENCE</scope>
    <source>
        <strain evidence="3">821</strain>
    </source>
</reference>
<feature type="compositionally biased region" description="Low complexity" evidence="2">
    <location>
        <begin position="99"/>
        <end position="113"/>
    </location>
</feature>
<evidence type="ECO:0000256" key="1">
    <source>
        <dbReference type="SAM" id="Coils"/>
    </source>
</evidence>
<evidence type="ECO:0000256" key="2">
    <source>
        <dbReference type="SAM" id="MobiDB-lite"/>
    </source>
</evidence>
<feature type="compositionally biased region" description="Polar residues" evidence="2">
    <location>
        <begin position="172"/>
        <end position="186"/>
    </location>
</feature>
<organism evidence="3 4">
    <name type="scientific">Sanghuangporus baumii</name>
    <name type="common">Phellinus baumii</name>
    <dbReference type="NCBI Taxonomy" id="108892"/>
    <lineage>
        <taxon>Eukaryota</taxon>
        <taxon>Fungi</taxon>
        <taxon>Dikarya</taxon>
        <taxon>Basidiomycota</taxon>
        <taxon>Agaricomycotina</taxon>
        <taxon>Agaricomycetes</taxon>
        <taxon>Hymenochaetales</taxon>
        <taxon>Hymenochaetaceae</taxon>
        <taxon>Sanghuangporus</taxon>
    </lineage>
</organism>
<accession>A0A9Q5HVK6</accession>
<proteinExistence type="predicted"/>
<feature type="compositionally biased region" description="Polar residues" evidence="2">
    <location>
        <begin position="200"/>
        <end position="229"/>
    </location>
</feature>
<comment type="caution">
    <text evidence="3">The sequence shown here is derived from an EMBL/GenBank/DDBJ whole genome shotgun (WGS) entry which is preliminary data.</text>
</comment>
<protein>
    <submittedName>
        <fullName evidence="3">Uncharacterized protein</fullName>
    </submittedName>
</protein>
<evidence type="ECO:0000313" key="3">
    <source>
        <dbReference type="EMBL" id="OCB86817.1"/>
    </source>
</evidence>
<gene>
    <name evidence="3" type="ORF">A7U60_g5990</name>
</gene>
<feature type="coiled-coil region" evidence="1">
    <location>
        <begin position="273"/>
        <end position="304"/>
    </location>
</feature>
<feature type="region of interest" description="Disordered" evidence="2">
    <location>
        <begin position="170"/>
        <end position="229"/>
    </location>
</feature>
<sequence length="314" mass="34775">MDIQFNNTVRVLAVGDEQSLIRYCEESGTIESILGFRHSFDIGDSILFVRFERLSSIYDLKKRARTAKLGGRSVLVETLADSSILQEQCKKLCNSSVASPLSPTLSSGSLRTPLGKENRRLTTSTRPMSVPINRSLPAGKLLLSSHGLGSGLHRSGPLRRLNFHDLAASKSFGPNSTSTDKSTVSTLAGLPSPLAKSPTVLRTSIRSNSFHTPRTSAFSPPNLRSSTTRVAQSPLLRRTLSLPKRQGSARAHNNVDTSGKLLPQSNFSFISELDRLKTELMEAREKYTRSLEKVQNHIELMERRYRARQVLEEL</sequence>